<evidence type="ECO:0000259" key="9">
    <source>
        <dbReference type="PROSITE" id="PS51384"/>
    </source>
</evidence>
<feature type="transmembrane region" description="Helical" evidence="8">
    <location>
        <begin position="321"/>
        <end position="338"/>
    </location>
</feature>
<sequence length="611" mass="68200">MSASATTLRVVKGPIRQDVATLSVGSDPADLRRELLEGVRFSAGFIVTYQAVLCAVVLCFVVWHWSGRVVARRRSRWSGSEIIDDSTSSSSSTISGNATPPDVAKTRHHDEQSPLLNKDMSCTRPRSLQRSLRAIRALGMYQPQRIPLLRKTLPSNSTSLLVLSLLAINIFYATYNIHWRLELAFVFSDRTAWIFVANLPWLYILAAKNQPIRFLTGYSYENLNILHRRLGEMMCLLALLHGAGMVAAWYCLLRPTGMTIWHFLSLPIIILGLSALACYEVLYLTSLASFRQWWYEVFLGLHVVLQTAGLVLVFFHHRNGRIYVGIALAIFLVDRLVFRLVMKSRSTRADLTVMEDGETVLVSADWPVMDRWRNMLTAFLGLDVQYGWSPTEHVFLTIPSIARKHNIQAHPFTIASSAPARGQEHAWFNLIIPAHDGFTRDLLHYAQTHTTATIRLDGPYGSVDALHMLQSSDIALIVVGGSGIAVAYPLVWALLHGYDAEGGRPRRRVGLIWVVHEASHVSWIGQERLEEMREMGLRVVVPAPTSKAGRPDVAALAEATVHEMAGDGGVDCRVGVVVSGPDSMNRAVRNRCANMAWRGMDVNLAVEKYGW</sequence>
<dbReference type="GO" id="GO:0005886">
    <property type="term" value="C:plasma membrane"/>
    <property type="evidence" value="ECO:0007669"/>
    <property type="project" value="TreeGrafter"/>
</dbReference>
<evidence type="ECO:0000256" key="2">
    <source>
        <dbReference type="ARBA" id="ARBA00022448"/>
    </source>
</evidence>
<dbReference type="InterPro" id="IPR013112">
    <property type="entry name" value="FAD-bd_8"/>
</dbReference>
<dbReference type="InterPro" id="IPR013130">
    <property type="entry name" value="Fe3_Rdtase_TM_dom"/>
</dbReference>
<reference evidence="10" key="1">
    <citation type="submission" date="2023-06" db="EMBL/GenBank/DDBJ databases">
        <title>Black Yeasts Isolated from many extreme environments.</title>
        <authorList>
            <person name="Coleine C."/>
            <person name="Stajich J.E."/>
            <person name="Selbmann L."/>
        </authorList>
    </citation>
    <scope>NUCLEOTIDE SEQUENCE</scope>
    <source>
        <strain evidence="10">CCFEE 5200</strain>
    </source>
</reference>
<dbReference type="Pfam" id="PF08022">
    <property type="entry name" value="FAD_binding_8"/>
    <property type="match status" value="1"/>
</dbReference>
<evidence type="ECO:0000256" key="6">
    <source>
        <dbReference type="ARBA" id="ARBA00023136"/>
    </source>
</evidence>
<evidence type="ECO:0000256" key="4">
    <source>
        <dbReference type="ARBA" id="ARBA00022989"/>
    </source>
</evidence>
<dbReference type="SFLD" id="SFLDS00052">
    <property type="entry name" value="Ferric_Reductase_Domain"/>
    <property type="match status" value="1"/>
</dbReference>
<feature type="transmembrane region" description="Helical" evidence="8">
    <location>
        <begin position="160"/>
        <end position="179"/>
    </location>
</feature>
<protein>
    <recommendedName>
        <fullName evidence="9">FAD-binding FR-type domain-containing protein</fullName>
    </recommendedName>
</protein>
<feature type="transmembrane region" description="Helical" evidence="8">
    <location>
        <begin position="474"/>
        <end position="495"/>
    </location>
</feature>
<accession>A0AAN6KLN4</accession>
<dbReference type="InterPro" id="IPR039261">
    <property type="entry name" value="FNR_nucleotide-bd"/>
</dbReference>
<dbReference type="AlphaFoldDB" id="A0AAN6KLN4"/>
<dbReference type="SUPFAM" id="SSF52343">
    <property type="entry name" value="Ferredoxin reductase-like, C-terminal NADP-linked domain"/>
    <property type="match status" value="1"/>
</dbReference>
<evidence type="ECO:0000313" key="10">
    <source>
        <dbReference type="EMBL" id="KAK0989253.1"/>
    </source>
</evidence>
<dbReference type="PROSITE" id="PS51384">
    <property type="entry name" value="FAD_FR"/>
    <property type="match status" value="1"/>
</dbReference>
<dbReference type="PANTHER" id="PTHR32361">
    <property type="entry name" value="FERRIC/CUPRIC REDUCTASE TRANSMEMBRANE COMPONENT"/>
    <property type="match status" value="1"/>
</dbReference>
<feature type="transmembrane region" description="Helical" evidence="8">
    <location>
        <begin position="41"/>
        <end position="66"/>
    </location>
</feature>
<dbReference type="Pfam" id="PF01794">
    <property type="entry name" value="Ferric_reduct"/>
    <property type="match status" value="1"/>
</dbReference>
<dbReference type="EMBL" id="JAUJLE010000075">
    <property type="protein sequence ID" value="KAK0989253.1"/>
    <property type="molecule type" value="Genomic_DNA"/>
</dbReference>
<evidence type="ECO:0000256" key="1">
    <source>
        <dbReference type="ARBA" id="ARBA00004141"/>
    </source>
</evidence>
<dbReference type="GO" id="GO:0000293">
    <property type="term" value="F:ferric-chelate reductase activity"/>
    <property type="evidence" value="ECO:0007669"/>
    <property type="project" value="TreeGrafter"/>
</dbReference>
<feature type="domain" description="FAD-binding FR-type" evidence="9">
    <location>
        <begin position="333"/>
        <end position="466"/>
    </location>
</feature>
<feature type="compositionally biased region" description="Low complexity" evidence="7">
    <location>
        <begin position="82"/>
        <end position="96"/>
    </location>
</feature>
<evidence type="ECO:0000256" key="3">
    <source>
        <dbReference type="ARBA" id="ARBA00022692"/>
    </source>
</evidence>
<evidence type="ECO:0000313" key="11">
    <source>
        <dbReference type="Proteomes" id="UP001175353"/>
    </source>
</evidence>
<keyword evidence="4 8" id="KW-1133">Transmembrane helix</keyword>
<dbReference type="Proteomes" id="UP001175353">
    <property type="component" value="Unassembled WGS sequence"/>
</dbReference>
<name>A0AAN6KLN4_9PEZI</name>
<keyword evidence="3 8" id="KW-0812">Transmembrane</keyword>
<dbReference type="GO" id="GO:0015677">
    <property type="term" value="P:copper ion import"/>
    <property type="evidence" value="ECO:0007669"/>
    <property type="project" value="TreeGrafter"/>
</dbReference>
<feature type="region of interest" description="Disordered" evidence="7">
    <location>
        <begin position="82"/>
        <end position="121"/>
    </location>
</feature>
<gene>
    <name evidence="10" type="ORF">LTR91_009258</name>
</gene>
<dbReference type="SFLD" id="SFLDG01168">
    <property type="entry name" value="Ferric_reductase_subgroup_(FRE"/>
    <property type="match status" value="1"/>
</dbReference>
<proteinExistence type="predicted"/>
<dbReference type="Gene3D" id="3.40.50.80">
    <property type="entry name" value="Nucleotide-binding domain of ferredoxin-NADP reductase (FNR) module"/>
    <property type="match status" value="1"/>
</dbReference>
<dbReference type="PANTHER" id="PTHR32361:SF28">
    <property type="entry name" value="FRP1P"/>
    <property type="match status" value="1"/>
</dbReference>
<keyword evidence="6 8" id="KW-0472">Membrane</keyword>
<dbReference type="InterPro" id="IPR051410">
    <property type="entry name" value="Ferric/Cupric_Reductase"/>
</dbReference>
<comment type="subcellular location">
    <subcellularLocation>
        <location evidence="1">Membrane</location>
        <topology evidence="1">Multi-pass membrane protein</topology>
    </subcellularLocation>
</comment>
<evidence type="ECO:0000256" key="5">
    <source>
        <dbReference type="ARBA" id="ARBA00023065"/>
    </source>
</evidence>
<organism evidence="10 11">
    <name type="scientific">Friedmanniomyces endolithicus</name>
    <dbReference type="NCBI Taxonomy" id="329885"/>
    <lineage>
        <taxon>Eukaryota</taxon>
        <taxon>Fungi</taxon>
        <taxon>Dikarya</taxon>
        <taxon>Ascomycota</taxon>
        <taxon>Pezizomycotina</taxon>
        <taxon>Dothideomycetes</taxon>
        <taxon>Dothideomycetidae</taxon>
        <taxon>Mycosphaerellales</taxon>
        <taxon>Teratosphaeriaceae</taxon>
        <taxon>Friedmanniomyces</taxon>
    </lineage>
</organism>
<evidence type="ECO:0000256" key="7">
    <source>
        <dbReference type="SAM" id="MobiDB-lite"/>
    </source>
</evidence>
<evidence type="ECO:0000256" key="8">
    <source>
        <dbReference type="SAM" id="Phobius"/>
    </source>
</evidence>
<dbReference type="CDD" id="cd06186">
    <property type="entry name" value="NOX_Duox_like_FAD_NADP"/>
    <property type="match status" value="1"/>
</dbReference>
<feature type="transmembrane region" description="Helical" evidence="8">
    <location>
        <begin position="262"/>
        <end position="282"/>
    </location>
</feature>
<dbReference type="GO" id="GO:0006826">
    <property type="term" value="P:iron ion transport"/>
    <property type="evidence" value="ECO:0007669"/>
    <property type="project" value="TreeGrafter"/>
</dbReference>
<feature type="transmembrane region" description="Helical" evidence="8">
    <location>
        <begin position="230"/>
        <end position="250"/>
    </location>
</feature>
<comment type="caution">
    <text evidence="10">The sequence shown here is derived from an EMBL/GenBank/DDBJ whole genome shotgun (WGS) entry which is preliminary data.</text>
</comment>
<feature type="transmembrane region" description="Helical" evidence="8">
    <location>
        <begin position="294"/>
        <end position="315"/>
    </location>
</feature>
<keyword evidence="5" id="KW-0406">Ion transport</keyword>
<keyword evidence="2" id="KW-0813">Transport</keyword>
<dbReference type="InterPro" id="IPR017927">
    <property type="entry name" value="FAD-bd_FR_type"/>
</dbReference>
<dbReference type="GO" id="GO:0006879">
    <property type="term" value="P:intracellular iron ion homeostasis"/>
    <property type="evidence" value="ECO:0007669"/>
    <property type="project" value="TreeGrafter"/>
</dbReference>
<keyword evidence="11" id="KW-1185">Reference proteome</keyword>